<evidence type="ECO:0000256" key="1">
    <source>
        <dbReference type="SAM" id="MobiDB-lite"/>
    </source>
</evidence>
<name>A0A0W8I103_KOCRO</name>
<comment type="caution">
    <text evidence="2">The sequence shown here is derived from an EMBL/GenBank/DDBJ whole genome shotgun (WGS) entry which is preliminary data.</text>
</comment>
<evidence type="ECO:0000313" key="3">
    <source>
        <dbReference type="Proteomes" id="UP000053512"/>
    </source>
</evidence>
<feature type="region of interest" description="Disordered" evidence="1">
    <location>
        <begin position="1"/>
        <end position="21"/>
    </location>
</feature>
<organism evidence="2 3">
    <name type="scientific">Kocuria rosea subsp. polaris</name>
    <dbReference type="NCBI Taxonomy" id="136273"/>
    <lineage>
        <taxon>Bacteria</taxon>
        <taxon>Bacillati</taxon>
        <taxon>Actinomycetota</taxon>
        <taxon>Actinomycetes</taxon>
        <taxon>Micrococcales</taxon>
        <taxon>Micrococcaceae</taxon>
        <taxon>Kocuria</taxon>
    </lineage>
</organism>
<protein>
    <submittedName>
        <fullName evidence="2">Uncharacterized protein</fullName>
    </submittedName>
</protein>
<dbReference type="RefSeq" id="WP_058875535.1">
    <property type="nucleotide sequence ID" value="NZ_LQBK01000042.1"/>
</dbReference>
<gene>
    <name evidence="2" type="ORF">AVL61_10925</name>
</gene>
<proteinExistence type="predicted"/>
<evidence type="ECO:0000313" key="2">
    <source>
        <dbReference type="EMBL" id="KUG51300.1"/>
    </source>
</evidence>
<accession>A0A0W8I103</accession>
<dbReference type="AlphaFoldDB" id="A0A0W8I103"/>
<dbReference type="Proteomes" id="UP000053512">
    <property type="component" value="Unassembled WGS sequence"/>
</dbReference>
<sequence>MPPPRPARDGDDPPEPEPHPLDAELEALISDYQELHKDDERLRRIERIVHPGHRTADEAPGERAGAVREEQIVPELRTQDLRRVAAGLLRTEADMRAYAARFAQRSTRQDPAGRDLDHQAHALDAAGRHWLLMIGQNRDHGLVACRFVREQGIPHARVVSFTPERLRLPILVVELGPDEDGSAAGC</sequence>
<reference evidence="3" key="1">
    <citation type="submission" date="2015-12" db="EMBL/GenBank/DDBJ databases">
        <authorList>
            <person name="Nair G.R."/>
            <person name="Kaur G."/>
            <person name="Mayilraj S."/>
        </authorList>
    </citation>
    <scope>NUCLEOTIDE SEQUENCE [LARGE SCALE GENOMIC DNA]</scope>
    <source>
        <strain evidence="3">CD08_4</strain>
    </source>
</reference>
<dbReference type="EMBL" id="LQBK01000042">
    <property type="protein sequence ID" value="KUG51300.1"/>
    <property type="molecule type" value="Genomic_DNA"/>
</dbReference>
<dbReference type="OrthoDB" id="4883299at2"/>